<keyword evidence="2" id="KW-0812">Transmembrane</keyword>
<evidence type="ECO:0000256" key="1">
    <source>
        <dbReference type="SAM" id="MobiDB-lite"/>
    </source>
</evidence>
<keyword evidence="2" id="KW-1133">Transmembrane helix</keyword>
<evidence type="ECO:0000313" key="4">
    <source>
        <dbReference type="Proteomes" id="UP001472677"/>
    </source>
</evidence>
<feature type="transmembrane region" description="Helical" evidence="2">
    <location>
        <begin position="7"/>
        <end position="25"/>
    </location>
</feature>
<dbReference type="Proteomes" id="UP001472677">
    <property type="component" value="Unassembled WGS sequence"/>
</dbReference>
<comment type="caution">
    <text evidence="3">The sequence shown here is derived from an EMBL/GenBank/DDBJ whole genome shotgun (WGS) entry which is preliminary data.</text>
</comment>
<feature type="transmembrane region" description="Helical" evidence="2">
    <location>
        <begin position="75"/>
        <end position="97"/>
    </location>
</feature>
<organism evidence="3 4">
    <name type="scientific">Hibiscus sabdariffa</name>
    <name type="common">roselle</name>
    <dbReference type="NCBI Taxonomy" id="183260"/>
    <lineage>
        <taxon>Eukaryota</taxon>
        <taxon>Viridiplantae</taxon>
        <taxon>Streptophyta</taxon>
        <taxon>Embryophyta</taxon>
        <taxon>Tracheophyta</taxon>
        <taxon>Spermatophyta</taxon>
        <taxon>Magnoliopsida</taxon>
        <taxon>eudicotyledons</taxon>
        <taxon>Gunneridae</taxon>
        <taxon>Pentapetalae</taxon>
        <taxon>rosids</taxon>
        <taxon>malvids</taxon>
        <taxon>Malvales</taxon>
        <taxon>Malvaceae</taxon>
        <taxon>Malvoideae</taxon>
        <taxon>Hibiscus</taxon>
    </lineage>
</organism>
<sequence>MAAINQNVIYGLVSSASSVSSLYFLGRLKLAKDKALEFAQKYSNYVYVPISLTGLMTLLWHSCPCPTNITALLGNFGFIFKSCIDIFQILLVSFYAWKFEHEFDNYLVLTCFMCVLFTISHDRLMAPRALAFKIFLNFRDHHNVANHRDVAPPPDDVAPPRDVAPPPNDVAPPRDVAPPPNDMALCWDRIYTTKMWPSGGEATDVAHPDDVAPLPDLVADVAPPGDVALHLKQFPDMAPPP</sequence>
<protein>
    <submittedName>
        <fullName evidence="3">Uncharacterized protein</fullName>
    </submittedName>
</protein>
<evidence type="ECO:0000313" key="3">
    <source>
        <dbReference type="EMBL" id="KAK8558768.1"/>
    </source>
</evidence>
<keyword evidence="4" id="KW-1185">Reference proteome</keyword>
<feature type="transmembrane region" description="Helical" evidence="2">
    <location>
        <begin position="45"/>
        <end position="63"/>
    </location>
</feature>
<dbReference type="EMBL" id="JBBPBM010000015">
    <property type="protein sequence ID" value="KAK8558768.1"/>
    <property type="molecule type" value="Genomic_DNA"/>
</dbReference>
<gene>
    <name evidence="3" type="ORF">V6N12_042064</name>
</gene>
<feature type="compositionally biased region" description="Pro residues" evidence="1">
    <location>
        <begin position="151"/>
        <end position="178"/>
    </location>
</feature>
<name>A0ABR2EDP1_9ROSI</name>
<feature type="region of interest" description="Disordered" evidence="1">
    <location>
        <begin position="149"/>
        <end position="178"/>
    </location>
</feature>
<reference evidence="3 4" key="1">
    <citation type="journal article" date="2024" name="G3 (Bethesda)">
        <title>Genome assembly of Hibiscus sabdariffa L. provides insights into metabolisms of medicinal natural products.</title>
        <authorList>
            <person name="Kim T."/>
        </authorList>
    </citation>
    <scope>NUCLEOTIDE SEQUENCE [LARGE SCALE GENOMIC DNA]</scope>
    <source>
        <strain evidence="3">TK-2024</strain>
        <tissue evidence="3">Old leaves</tissue>
    </source>
</reference>
<evidence type="ECO:0000256" key="2">
    <source>
        <dbReference type="SAM" id="Phobius"/>
    </source>
</evidence>
<proteinExistence type="predicted"/>
<accession>A0ABR2EDP1</accession>
<keyword evidence="2" id="KW-0472">Membrane</keyword>
<feature type="transmembrane region" description="Helical" evidence="2">
    <location>
        <begin position="103"/>
        <end position="120"/>
    </location>
</feature>